<comment type="pathway">
    <text evidence="5">Cofactor biosynthesis; coenzyme F420 biosynthesis.</text>
</comment>
<proteinExistence type="inferred from homology"/>
<sequence>MTTPQLWTVVIPVKRPEHAKTRLADAVGDARPRFARAFAADTVQAALECSSVERVIVVTDDDAAADEARSLGAEVVADTPDAGLNAALRHGAESARAEDGGDVGDDGGDAVAVASLSADLPALRPAELARVLAAAAEHPQSFVADAAGIGTTSYAAGPGAPFEPAFGGRSRAAHRLAGAVELELDAIASVRRDVDTAVDLWDARRLGVGPRTAALLAELDVAL</sequence>
<keyword evidence="4 5" id="KW-0342">GTP-binding</keyword>
<dbReference type="Gene3D" id="3.90.550.10">
    <property type="entry name" value="Spore Coat Polysaccharide Biosynthesis Protein SpsA, Chain A"/>
    <property type="match status" value="1"/>
</dbReference>
<feature type="domain" description="MobA-like NTP transferase" evidence="6">
    <location>
        <begin position="41"/>
        <end position="144"/>
    </location>
</feature>
<dbReference type="EMBL" id="LT629791">
    <property type="protein sequence ID" value="SDU77413.1"/>
    <property type="molecule type" value="Genomic_DNA"/>
</dbReference>
<evidence type="ECO:0000256" key="5">
    <source>
        <dbReference type="HAMAP-Rule" id="MF_02114"/>
    </source>
</evidence>
<dbReference type="EC" id="2.7.7.105" evidence="5"/>
<evidence type="ECO:0000259" key="6">
    <source>
        <dbReference type="Pfam" id="PF12804"/>
    </source>
</evidence>
<evidence type="ECO:0000256" key="1">
    <source>
        <dbReference type="ARBA" id="ARBA00022679"/>
    </source>
</evidence>
<evidence type="ECO:0000313" key="7">
    <source>
        <dbReference type="EMBL" id="SDU77413.1"/>
    </source>
</evidence>
<keyword evidence="8" id="KW-1185">Reference proteome</keyword>
<dbReference type="PANTHER" id="PTHR40392">
    <property type="entry name" value="2-PHOSPHO-L-LACTATE GUANYLYLTRANSFERASE"/>
    <property type="match status" value="1"/>
</dbReference>
<gene>
    <name evidence="5" type="primary">fbiD</name>
    <name evidence="7" type="ORF">SAMN04488563_5535</name>
</gene>
<dbReference type="PANTHER" id="PTHR40392:SF1">
    <property type="entry name" value="2-PHOSPHO-L-LACTATE GUANYLYLTRANSFERASE"/>
    <property type="match status" value="1"/>
</dbReference>
<evidence type="ECO:0000256" key="2">
    <source>
        <dbReference type="ARBA" id="ARBA00022695"/>
    </source>
</evidence>
<dbReference type="RefSeq" id="WP_046771417.1">
    <property type="nucleotide sequence ID" value="NZ_LBMC01000042.1"/>
</dbReference>
<comment type="similarity">
    <text evidence="5">Belongs to the CofC family.</text>
</comment>
<feature type="binding site" evidence="5">
    <location>
        <position position="167"/>
    </location>
    <ligand>
        <name>phosphoenolpyruvate</name>
        <dbReference type="ChEBI" id="CHEBI:58702"/>
    </ligand>
</feature>
<evidence type="ECO:0000256" key="4">
    <source>
        <dbReference type="ARBA" id="ARBA00023134"/>
    </source>
</evidence>
<evidence type="ECO:0000313" key="8">
    <source>
        <dbReference type="Proteomes" id="UP000182977"/>
    </source>
</evidence>
<keyword evidence="2 5" id="KW-0548">Nucleotidyltransferase</keyword>
<dbReference type="InterPro" id="IPR025877">
    <property type="entry name" value="MobA-like_NTP_Trfase"/>
</dbReference>
<dbReference type="STRING" id="419479.SAMN04488563_5535"/>
<dbReference type="Proteomes" id="UP000182977">
    <property type="component" value="Chromosome I"/>
</dbReference>
<name>A0A1H2L8T6_9ACTN</name>
<dbReference type="AlphaFoldDB" id="A0A1H2L8T6"/>
<dbReference type="InterPro" id="IPR002835">
    <property type="entry name" value="CofC"/>
</dbReference>
<accession>A0A1H2L8T6</accession>
<organism evidence="7 8">
    <name type="scientific">Jiangella alkaliphila</name>
    <dbReference type="NCBI Taxonomy" id="419479"/>
    <lineage>
        <taxon>Bacteria</taxon>
        <taxon>Bacillati</taxon>
        <taxon>Actinomycetota</taxon>
        <taxon>Actinomycetes</taxon>
        <taxon>Jiangellales</taxon>
        <taxon>Jiangellaceae</taxon>
        <taxon>Jiangella</taxon>
    </lineage>
</organism>
<dbReference type="GO" id="GO:0052645">
    <property type="term" value="P:F420-0 metabolic process"/>
    <property type="evidence" value="ECO:0007669"/>
    <property type="project" value="UniProtKB-UniRule"/>
</dbReference>
<keyword evidence="1 5" id="KW-0808">Transferase</keyword>
<dbReference type="GO" id="GO:0043814">
    <property type="term" value="F:phospholactate guanylyltransferase activity"/>
    <property type="evidence" value="ECO:0007669"/>
    <property type="project" value="InterPro"/>
</dbReference>
<dbReference type="NCBIfam" id="TIGR03552">
    <property type="entry name" value="F420_cofC"/>
    <property type="match status" value="1"/>
</dbReference>
<comment type="catalytic activity">
    <reaction evidence="5">
        <text>phosphoenolpyruvate + GTP + H(+) = enolpyruvoyl-2-diphospho-5'-guanosine + diphosphate</text>
        <dbReference type="Rhea" id="RHEA:30519"/>
        <dbReference type="ChEBI" id="CHEBI:15378"/>
        <dbReference type="ChEBI" id="CHEBI:33019"/>
        <dbReference type="ChEBI" id="CHEBI:37565"/>
        <dbReference type="ChEBI" id="CHEBI:58702"/>
        <dbReference type="ChEBI" id="CHEBI:143701"/>
        <dbReference type="EC" id="2.7.7.105"/>
    </reaction>
</comment>
<dbReference type="SUPFAM" id="SSF53448">
    <property type="entry name" value="Nucleotide-diphospho-sugar transferases"/>
    <property type="match status" value="1"/>
</dbReference>
<dbReference type="GO" id="GO:0005525">
    <property type="term" value="F:GTP binding"/>
    <property type="evidence" value="ECO:0007669"/>
    <property type="project" value="UniProtKB-KW"/>
</dbReference>
<keyword evidence="3 5" id="KW-0547">Nucleotide-binding</keyword>
<dbReference type="Pfam" id="PF12804">
    <property type="entry name" value="NTP_transf_3"/>
    <property type="match status" value="1"/>
</dbReference>
<reference evidence="8" key="1">
    <citation type="submission" date="2016-10" db="EMBL/GenBank/DDBJ databases">
        <authorList>
            <person name="Varghese N."/>
            <person name="Submissions S."/>
        </authorList>
    </citation>
    <scope>NUCLEOTIDE SEQUENCE [LARGE SCALE GENOMIC DNA]</scope>
    <source>
        <strain evidence="8">DSM 45079</strain>
    </source>
</reference>
<evidence type="ECO:0000256" key="3">
    <source>
        <dbReference type="ARBA" id="ARBA00022741"/>
    </source>
</evidence>
<feature type="binding site" evidence="5">
    <location>
        <position position="151"/>
    </location>
    <ligand>
        <name>phosphoenolpyruvate</name>
        <dbReference type="ChEBI" id="CHEBI:58702"/>
    </ligand>
</feature>
<comment type="function">
    <text evidence="5">Guanylyltransferase that catalyzes the activation of phosphoenolpyruvate (PEP) as enolpyruvoyl-2-diphospho-5'-guanosine, via the condensation of PEP with GTP. It is involved in the biosynthesis of coenzyme F420, a hydride carrier cofactor.</text>
</comment>
<dbReference type="OrthoDB" id="9151145at2"/>
<feature type="binding site" evidence="5">
    <location>
        <position position="170"/>
    </location>
    <ligand>
        <name>phosphoenolpyruvate</name>
        <dbReference type="ChEBI" id="CHEBI:58702"/>
    </ligand>
</feature>
<dbReference type="InterPro" id="IPR029044">
    <property type="entry name" value="Nucleotide-diphossugar_trans"/>
</dbReference>
<dbReference type="HAMAP" id="MF_02114">
    <property type="entry name" value="CofC"/>
    <property type="match status" value="1"/>
</dbReference>
<protein>
    <recommendedName>
        <fullName evidence="5">Phosphoenolpyruvate guanylyltransferase</fullName>
        <shortName evidence="5">PEP guanylyltransferase</shortName>
        <ecNumber evidence="5">2.7.7.105</ecNumber>
    </recommendedName>
</protein>
<dbReference type="UniPathway" id="UPA00071"/>